<name>A0A7X0I941_9ACTN</name>
<dbReference type="EMBL" id="JACHIU010000001">
    <property type="protein sequence ID" value="MBB6470881.1"/>
    <property type="molecule type" value="Genomic_DNA"/>
</dbReference>
<organism evidence="2 3">
    <name type="scientific">Sphaerisporangium rubeum</name>
    <dbReference type="NCBI Taxonomy" id="321317"/>
    <lineage>
        <taxon>Bacteria</taxon>
        <taxon>Bacillati</taxon>
        <taxon>Actinomycetota</taxon>
        <taxon>Actinomycetes</taxon>
        <taxon>Streptosporangiales</taxon>
        <taxon>Streptosporangiaceae</taxon>
        <taxon>Sphaerisporangium</taxon>
    </lineage>
</organism>
<dbReference type="AlphaFoldDB" id="A0A7X0I941"/>
<dbReference type="RefSeq" id="WP_184978182.1">
    <property type="nucleotide sequence ID" value="NZ_BAAALO010000069.1"/>
</dbReference>
<protein>
    <submittedName>
        <fullName evidence="2">Uncharacterized protein</fullName>
    </submittedName>
</protein>
<evidence type="ECO:0000313" key="2">
    <source>
        <dbReference type="EMBL" id="MBB6470881.1"/>
    </source>
</evidence>
<sequence>MRHPTDGTLRRLLDEPAGVADADRAHVTGCAACLSGLATARQDALAARAALDVEFAERTDADADVDAAWRRLSHAVAAEERGAASSASARRWRALLRSPVVAVFGVVVLLTGAGAAAAGDWLQIFRAKQIAPVRAPEAELVQVPDLSAFGRLDVTEKMNVRKVAGPDAARQAAGLSVPRVGSLPRGVTGEPTYHVLGRMSAVFTFSAATTARTAAAAGKAIPPAPAGLDGSQFRLVAGPGLAAVWSRGRPVPALIVGRAVAPVAYSSGVPFAAARDYLLSLGLMPESVASQLRAFGGDAATLPVFTSIDEVTTSTADVGGTPATVIATRDGSVAAVVWVRDGAVTAVAGSLSTGEALSVARGLRWDR</sequence>
<keyword evidence="1" id="KW-0472">Membrane</keyword>
<comment type="caution">
    <text evidence="2">The sequence shown here is derived from an EMBL/GenBank/DDBJ whole genome shotgun (WGS) entry which is preliminary data.</text>
</comment>
<keyword evidence="3" id="KW-1185">Reference proteome</keyword>
<evidence type="ECO:0000313" key="3">
    <source>
        <dbReference type="Proteomes" id="UP000555564"/>
    </source>
</evidence>
<accession>A0A7X0I941</accession>
<gene>
    <name evidence="2" type="ORF">BJ992_000312</name>
</gene>
<keyword evidence="1" id="KW-1133">Transmembrane helix</keyword>
<dbReference type="Proteomes" id="UP000555564">
    <property type="component" value="Unassembled WGS sequence"/>
</dbReference>
<keyword evidence="1" id="KW-0812">Transmembrane</keyword>
<feature type="transmembrane region" description="Helical" evidence="1">
    <location>
        <begin position="100"/>
        <end position="122"/>
    </location>
</feature>
<evidence type="ECO:0000256" key="1">
    <source>
        <dbReference type="SAM" id="Phobius"/>
    </source>
</evidence>
<reference evidence="2 3" key="1">
    <citation type="submission" date="2020-08" db="EMBL/GenBank/DDBJ databases">
        <title>Sequencing the genomes of 1000 actinobacteria strains.</title>
        <authorList>
            <person name="Klenk H.-P."/>
        </authorList>
    </citation>
    <scope>NUCLEOTIDE SEQUENCE [LARGE SCALE GENOMIC DNA]</scope>
    <source>
        <strain evidence="2 3">DSM 44936</strain>
    </source>
</reference>
<proteinExistence type="predicted"/>